<name>A0ABW9SZ69_9BACL</name>
<evidence type="ECO:0000256" key="1">
    <source>
        <dbReference type="SAM" id="Phobius"/>
    </source>
</evidence>
<keyword evidence="4" id="KW-1185">Reference proteome</keyword>
<evidence type="ECO:0000313" key="3">
    <source>
        <dbReference type="EMBL" id="MUG66149.1"/>
    </source>
</evidence>
<feature type="transmembrane region" description="Helical" evidence="1">
    <location>
        <begin position="6"/>
        <end position="26"/>
    </location>
</feature>
<protein>
    <submittedName>
        <fullName evidence="3">DUF4825 domain-containing protein</fullName>
    </submittedName>
</protein>
<comment type="caution">
    <text evidence="3">The sequence shown here is derived from an EMBL/GenBank/DDBJ whole genome shotgun (WGS) entry which is preliminary data.</text>
</comment>
<sequence>MRRTGVWIVVLLVVGMIGLAVMEGYVKPKLDRQAKQYEMDQNDPLTHHIEPTLAYASPYMGDAGNLINLNASLPFRNIGRTFQLYPEVLTAEIRYQTAAGDTDRHKLKEILLYNATANFVMIDNLEKLKFVFEDETVFVADRELVESWYGEEGSLSVLRDVEVWEEQVRDRLRDADYVRNFAERVLHLEEFQAANGQ</sequence>
<keyword evidence="1" id="KW-0472">Membrane</keyword>
<dbReference type="RefSeq" id="WP_155617904.1">
    <property type="nucleotide sequence ID" value="NZ_WOAA01000005.1"/>
</dbReference>
<dbReference type="Proteomes" id="UP000435177">
    <property type="component" value="Unassembled WGS sequence"/>
</dbReference>
<reference evidence="3 4" key="1">
    <citation type="submission" date="2019-11" db="EMBL/GenBank/DDBJ databases">
        <title>Draft genome sequences of five Paenibacillus species of dairy origin.</title>
        <authorList>
            <person name="Olajide A.M."/>
            <person name="Chen S."/>
            <person name="Lapointe G."/>
        </authorList>
    </citation>
    <scope>NUCLEOTIDE SEQUENCE [LARGE SCALE GENOMIC DNA]</scope>
    <source>
        <strain evidence="3 4">3CS1</strain>
    </source>
</reference>
<gene>
    <name evidence="3" type="ORF">GNP94_09000</name>
</gene>
<feature type="domain" description="DUF4825" evidence="2">
    <location>
        <begin position="54"/>
        <end position="135"/>
    </location>
</feature>
<dbReference type="Pfam" id="PF16107">
    <property type="entry name" value="DUF4825"/>
    <property type="match status" value="1"/>
</dbReference>
<dbReference type="InterPro" id="IPR032250">
    <property type="entry name" value="DUF4825"/>
</dbReference>
<evidence type="ECO:0000259" key="2">
    <source>
        <dbReference type="Pfam" id="PF16107"/>
    </source>
</evidence>
<proteinExistence type="predicted"/>
<dbReference type="EMBL" id="WOAA01000005">
    <property type="protein sequence ID" value="MUG66149.1"/>
    <property type="molecule type" value="Genomic_DNA"/>
</dbReference>
<accession>A0ABW9SZ69</accession>
<organism evidence="3 4">
    <name type="scientific">Paenibacillus campinasensis</name>
    <dbReference type="NCBI Taxonomy" id="66347"/>
    <lineage>
        <taxon>Bacteria</taxon>
        <taxon>Bacillati</taxon>
        <taxon>Bacillota</taxon>
        <taxon>Bacilli</taxon>
        <taxon>Bacillales</taxon>
        <taxon>Paenibacillaceae</taxon>
        <taxon>Paenibacillus</taxon>
    </lineage>
</organism>
<keyword evidence="1" id="KW-1133">Transmembrane helix</keyword>
<keyword evidence="1" id="KW-0812">Transmembrane</keyword>
<evidence type="ECO:0000313" key="4">
    <source>
        <dbReference type="Proteomes" id="UP000435177"/>
    </source>
</evidence>